<name>I0Z403_COCSC</name>
<dbReference type="Proteomes" id="UP000007264">
    <property type="component" value="Unassembled WGS sequence"/>
</dbReference>
<comment type="pathway">
    <text evidence="1">Terpene metabolism; lanosterol biosynthesis; lanosterol from farnesyl diphosphate: step 2/3.</text>
</comment>
<feature type="domain" description="Squalene epoxidase" evidence="2">
    <location>
        <begin position="300"/>
        <end position="337"/>
    </location>
</feature>
<dbReference type="AlphaFoldDB" id="I0Z403"/>
<organism evidence="3 4">
    <name type="scientific">Coccomyxa subellipsoidea (strain C-169)</name>
    <name type="common">Green microalga</name>
    <dbReference type="NCBI Taxonomy" id="574566"/>
    <lineage>
        <taxon>Eukaryota</taxon>
        <taxon>Viridiplantae</taxon>
        <taxon>Chlorophyta</taxon>
        <taxon>core chlorophytes</taxon>
        <taxon>Trebouxiophyceae</taxon>
        <taxon>Trebouxiophyceae incertae sedis</taxon>
        <taxon>Coccomyxaceae</taxon>
        <taxon>Coccomyxa</taxon>
        <taxon>Coccomyxa subellipsoidea</taxon>
    </lineage>
</organism>
<dbReference type="Pfam" id="PF08491">
    <property type="entry name" value="SE"/>
    <property type="match status" value="1"/>
</dbReference>
<dbReference type="SUPFAM" id="SSF51905">
    <property type="entry name" value="FAD/NAD(P)-binding domain"/>
    <property type="match status" value="1"/>
</dbReference>
<dbReference type="GO" id="GO:0050660">
    <property type="term" value="F:flavin adenine dinucleotide binding"/>
    <property type="evidence" value="ECO:0007669"/>
    <property type="project" value="InterPro"/>
</dbReference>
<dbReference type="Gene3D" id="3.50.50.60">
    <property type="entry name" value="FAD/NAD(P)-binding domain"/>
    <property type="match status" value="1"/>
</dbReference>
<accession>I0Z403</accession>
<dbReference type="PANTHER" id="PTHR43422">
    <property type="entry name" value="THIAMINE THIAZOLE SYNTHASE"/>
    <property type="match status" value="1"/>
</dbReference>
<dbReference type="GeneID" id="17043374"/>
<dbReference type="Pfam" id="PF04820">
    <property type="entry name" value="Trp_halogenase"/>
    <property type="match status" value="1"/>
</dbReference>
<dbReference type="InterPro" id="IPR036188">
    <property type="entry name" value="FAD/NAD-bd_sf"/>
</dbReference>
<dbReference type="eggNOG" id="ENOG502SF7E">
    <property type="taxonomic scope" value="Eukaryota"/>
</dbReference>
<evidence type="ECO:0000313" key="3">
    <source>
        <dbReference type="EMBL" id="EIE25372.1"/>
    </source>
</evidence>
<reference evidence="3 4" key="1">
    <citation type="journal article" date="2012" name="Genome Biol.">
        <title>The genome of the polar eukaryotic microalga coccomyxa subellipsoidea reveals traits of cold adaptation.</title>
        <authorList>
            <person name="Blanc G."/>
            <person name="Agarkova I."/>
            <person name="Grimwood J."/>
            <person name="Kuo A."/>
            <person name="Brueggeman A."/>
            <person name="Dunigan D."/>
            <person name="Gurnon J."/>
            <person name="Ladunga I."/>
            <person name="Lindquist E."/>
            <person name="Lucas S."/>
            <person name="Pangilinan J."/>
            <person name="Proschold T."/>
            <person name="Salamov A."/>
            <person name="Schmutz J."/>
            <person name="Weeks D."/>
            <person name="Yamada T."/>
            <person name="Claverie J.M."/>
            <person name="Grigoriev I."/>
            <person name="Van Etten J."/>
            <person name="Lomsadze A."/>
            <person name="Borodovsky M."/>
        </authorList>
    </citation>
    <scope>NUCLEOTIDE SEQUENCE [LARGE SCALE GENOMIC DNA]</scope>
    <source>
        <strain evidence="3 4">C-169</strain>
    </source>
</reference>
<proteinExistence type="predicted"/>
<evidence type="ECO:0000256" key="1">
    <source>
        <dbReference type="ARBA" id="ARBA00005018"/>
    </source>
</evidence>
<gene>
    <name evidence="3" type="ORF">COCSUDRAFT_65215</name>
</gene>
<comment type="caution">
    <text evidence="3">The sequence shown here is derived from an EMBL/GenBank/DDBJ whole genome shotgun (WGS) entry which is preliminary data.</text>
</comment>
<dbReference type="InterPro" id="IPR013698">
    <property type="entry name" value="Squalene_epoxidase"/>
</dbReference>
<dbReference type="InterPro" id="IPR006905">
    <property type="entry name" value="Flavin_halogenase"/>
</dbReference>
<dbReference type="UniPathway" id="UPA00767">
    <property type="reaction ID" value="UER00752"/>
</dbReference>
<sequence>MAGLASASALSSVFDEVILLERDNLPAQVEALPAKRGGVPQFQQPHVMLCGGLRLCEDLFGGFKDNLRKAGAQDVDWLKDCSVWDFGGYMEPMPQDEPSPLESVGATRKLMEHTAREIVSTKDNITLRSGAVVSGLRYSDGSATVSGVVLKDGEQIPADFVVDASGRNSKLSEWLQASGHSAPPQEVINSGLGYGTRTYQMPEHWFREHGWKAATISPRPHSGRQGLLLPVEDDRWQLIMTGMAGDHPPTDEEGYLEFARSLPQLDIYDAIRQAEPIGPVYTYSRTENIRRRYEKVELPAGVCVLGDAAASFNPIYGQGMTVGIKAAILLRDLLQKRLATGARFSTDKRTELLQGFGKEYQAALAALQDFPWTVATGDDEKHLQALGKLPAKKKTAGETFINWYFLQAIKCAMHDYKVRSEIFTVNHMMVEPSALFSPSIASKVALISLKDAWGNLTAAG</sequence>
<dbReference type="GO" id="GO:0016020">
    <property type="term" value="C:membrane"/>
    <property type="evidence" value="ECO:0007669"/>
    <property type="project" value="InterPro"/>
</dbReference>
<evidence type="ECO:0000313" key="4">
    <source>
        <dbReference type="Proteomes" id="UP000007264"/>
    </source>
</evidence>
<dbReference type="GO" id="GO:0004506">
    <property type="term" value="F:squalene monooxygenase activity"/>
    <property type="evidence" value="ECO:0007669"/>
    <property type="project" value="InterPro"/>
</dbReference>
<dbReference type="PANTHER" id="PTHR43422:SF3">
    <property type="entry name" value="THIAMINE THIAZOLE SYNTHASE"/>
    <property type="match status" value="1"/>
</dbReference>
<dbReference type="RefSeq" id="XP_005649916.1">
    <property type="nucleotide sequence ID" value="XM_005649859.1"/>
</dbReference>
<protein>
    <submittedName>
        <fullName evidence="3">FAD/NAD(P)-binding domain-containing protein</fullName>
    </submittedName>
</protein>
<evidence type="ECO:0000259" key="2">
    <source>
        <dbReference type="Pfam" id="PF08491"/>
    </source>
</evidence>
<keyword evidence="4" id="KW-1185">Reference proteome</keyword>
<dbReference type="OrthoDB" id="510395at2759"/>
<dbReference type="EMBL" id="AGSI01000004">
    <property type="protein sequence ID" value="EIE25372.1"/>
    <property type="molecule type" value="Genomic_DNA"/>
</dbReference>
<dbReference type="KEGG" id="csl:COCSUDRAFT_65215"/>